<dbReference type="Gene3D" id="3.90.550.10">
    <property type="entry name" value="Spore Coat Polysaccharide Biosynthesis Protein SpsA, Chain A"/>
    <property type="match status" value="1"/>
</dbReference>
<dbReference type="EMBL" id="FNAI01000024">
    <property type="protein sequence ID" value="SDF67816.1"/>
    <property type="molecule type" value="Genomic_DNA"/>
</dbReference>
<accession>A0A1G7N1N3</accession>
<gene>
    <name evidence="1" type="ORF">SAMN05216464_12422</name>
</gene>
<reference evidence="1 2" key="1">
    <citation type="submission" date="2016-10" db="EMBL/GenBank/DDBJ databases">
        <authorList>
            <person name="de Groot N.N."/>
        </authorList>
    </citation>
    <scope>NUCLEOTIDE SEQUENCE [LARGE SCALE GENOMIC DNA]</scope>
    <source>
        <strain evidence="1 2">47C3B</strain>
    </source>
</reference>
<keyword evidence="2" id="KW-1185">Reference proteome</keyword>
<evidence type="ECO:0000313" key="2">
    <source>
        <dbReference type="Proteomes" id="UP000199072"/>
    </source>
</evidence>
<dbReference type="OrthoDB" id="7851643at2"/>
<dbReference type="GO" id="GO:0016740">
    <property type="term" value="F:transferase activity"/>
    <property type="evidence" value="ECO:0007669"/>
    <property type="project" value="UniProtKB-KW"/>
</dbReference>
<dbReference type="SUPFAM" id="SSF53448">
    <property type="entry name" value="Nucleotide-diphospho-sugar transferases"/>
    <property type="match status" value="1"/>
</dbReference>
<dbReference type="RefSeq" id="WP_091157091.1">
    <property type="nucleotide sequence ID" value="NZ_FNAI01000024.1"/>
</dbReference>
<name>A0A1G7N1N3_9SPHI</name>
<dbReference type="AlphaFoldDB" id="A0A1G7N1N3"/>
<dbReference type="InterPro" id="IPR029044">
    <property type="entry name" value="Nucleotide-diphossugar_trans"/>
</dbReference>
<keyword evidence="1" id="KW-0808">Transferase</keyword>
<protein>
    <submittedName>
        <fullName evidence="1">Glycosyltransferase like family protein</fullName>
    </submittedName>
</protein>
<evidence type="ECO:0000313" key="1">
    <source>
        <dbReference type="EMBL" id="SDF67816.1"/>
    </source>
</evidence>
<dbReference type="STRING" id="1391627.SAMN05216464_12422"/>
<organism evidence="1 2">
    <name type="scientific">Mucilaginibacter pineti</name>
    <dbReference type="NCBI Taxonomy" id="1391627"/>
    <lineage>
        <taxon>Bacteria</taxon>
        <taxon>Pseudomonadati</taxon>
        <taxon>Bacteroidota</taxon>
        <taxon>Sphingobacteriia</taxon>
        <taxon>Sphingobacteriales</taxon>
        <taxon>Sphingobacteriaceae</taxon>
        <taxon>Mucilaginibacter</taxon>
    </lineage>
</organism>
<sequence length="271" mass="31193">MNQLPDFIKQVNRSVYKYRYSVCTLVTRKQEYLEMLTSFTEAGFTPDICEYLIVDNSEVNQMDAYEGINSFLQKASGEYIILCHQDIVLINKNSKQLLDEQIAQMDARDPKWGVLGNAGGANRLYKRMAIKIAYPGNVIDTQGTVPQEVGCIDENFMLVKNSANLALSGDIGGYHLYGFDLCMVANHLGYTAWVIDFLLMHKSEGDVNQSYHDILKRVKAKYTYFMRGRYVNTTIARFYLSGSKIKNILFHSRVFRRIVKTAEEIRWKLRN</sequence>
<dbReference type="Proteomes" id="UP000199072">
    <property type="component" value="Unassembled WGS sequence"/>
</dbReference>
<proteinExistence type="predicted"/>